<dbReference type="PROSITE" id="PS50075">
    <property type="entry name" value="CARRIER"/>
    <property type="match status" value="1"/>
</dbReference>
<evidence type="ECO:0000256" key="1">
    <source>
        <dbReference type="ARBA" id="ARBA00022450"/>
    </source>
</evidence>
<protein>
    <recommendedName>
        <fullName evidence="3">Carrier domain-containing protein</fullName>
    </recommendedName>
</protein>
<dbReference type="InterPro" id="IPR009081">
    <property type="entry name" value="PP-bd_ACP"/>
</dbReference>
<dbReference type="InterPro" id="IPR000873">
    <property type="entry name" value="AMP-dep_synth/lig_dom"/>
</dbReference>
<dbReference type="PROSITE" id="PS00455">
    <property type="entry name" value="AMP_BINDING"/>
    <property type="match status" value="1"/>
</dbReference>
<dbReference type="Gene3D" id="3.40.50.12780">
    <property type="entry name" value="N-terminal domain of ligase-like"/>
    <property type="match status" value="1"/>
</dbReference>
<dbReference type="GO" id="GO:0044550">
    <property type="term" value="P:secondary metabolite biosynthetic process"/>
    <property type="evidence" value="ECO:0007669"/>
    <property type="project" value="UniProtKB-ARBA"/>
</dbReference>
<dbReference type="Gene3D" id="3.30.300.30">
    <property type="match status" value="1"/>
</dbReference>
<dbReference type="Gene3D" id="3.30.559.30">
    <property type="entry name" value="Nonribosomal peptide synthetase, condensation domain"/>
    <property type="match status" value="3"/>
</dbReference>
<reference evidence="4 5" key="1">
    <citation type="submission" date="2019-07" db="EMBL/GenBank/DDBJ databases">
        <title>Whole genome shotgun sequence of Vibrio sagamiensis NBRC 104589.</title>
        <authorList>
            <person name="Hosoyama A."/>
            <person name="Uohara A."/>
            <person name="Ohji S."/>
            <person name="Ichikawa N."/>
        </authorList>
    </citation>
    <scope>NUCLEOTIDE SEQUENCE [LARGE SCALE GENOMIC DNA]</scope>
    <source>
        <strain evidence="4 5">NBRC 104589</strain>
    </source>
</reference>
<dbReference type="Gene3D" id="3.30.559.10">
    <property type="entry name" value="Chloramphenicol acetyltransferase-like domain"/>
    <property type="match status" value="3"/>
</dbReference>
<gene>
    <name evidence="4" type="ORF">VSA01S_13230</name>
</gene>
<dbReference type="InterPro" id="IPR020845">
    <property type="entry name" value="AMP-binding_CS"/>
</dbReference>
<dbReference type="EMBL" id="BJXJ01000010">
    <property type="protein sequence ID" value="GEM75211.1"/>
    <property type="molecule type" value="Genomic_DNA"/>
</dbReference>
<evidence type="ECO:0000256" key="2">
    <source>
        <dbReference type="ARBA" id="ARBA00022553"/>
    </source>
</evidence>
<organism evidence="4 5">
    <name type="scientific">Vibrio sagamiensis NBRC 104589</name>
    <dbReference type="NCBI Taxonomy" id="1219064"/>
    <lineage>
        <taxon>Bacteria</taxon>
        <taxon>Pseudomonadati</taxon>
        <taxon>Pseudomonadota</taxon>
        <taxon>Gammaproteobacteria</taxon>
        <taxon>Vibrionales</taxon>
        <taxon>Vibrionaceae</taxon>
        <taxon>Vibrio</taxon>
    </lineage>
</organism>
<sequence>MKYLASSYEKSFYIDSQTEVCNVISNTYMVWDIEGEFIPDFMQQAIAYGFREPCFHYQYTLEGEKLYKELKVGSIDIPYFDFSKALSPEQAFDGLLEDYYQDKMIFDGRPLFRGAVAKIESNRYKVIIMVHHICLDGTGFQLFFSNIKSAYQRLIQGEMLSGAKQTNELNPLADETSSLDEHEHEHERSFDVWLNTLRNEPARIEFGHVTYPEQRRVESEHISLDHQLSQQVKSYCRKNSLTINLFFKGMYALLVSRISNQPLITMTSPMDRRNKNTKQTIGCFVNTRLDIFDLKEVNTLDDYWLQIKQFSKNTKAFGDVPYMELIHYLKQNSDQPELMVSNVSFGSTVGINETQSLEHNCFITQNYSFIDLNTDIQLLFCESSRQSFNFRFDYLKTYEHSGIFKDFLPRLRRLVEYCVSSNQVELSDLPFLTPRDLPLQEYQAFPQQSLAQLVHQWVGSTPEAIALVNSVSGEAISYQQLHSKISDVAHYLKEVKVRKPQSVNPCVAINLTCLTDTVVSILATQYLGLPFTCVDCSAPLARQQFVMTQLSPMVLIGEAIELEEGGHFEHLASLEVLSPNATLFEPCHVTEHDISQYIFTSGTTGQPKAVELSHRAFVSSLYETSVIPVGKNVLYSANEAFDAASLQMWLALLHGRTLVIPGRNEIANPDCMERLINDHKVDHLFLTTGLFETYMASTKREMFNDLQTLTFGGDAVSKQAIEHGLECNIQNLLNLYGPTETAIFVTSHRCSQEDLVEGAIPIGKPRPNAQVWIVDDHDRLLGPGMVGHIIVSGPCLAEGYVGAPGQNDKFCERVIKGCNGDQPQTIYRTGDFGYFRQDGVLIFRGRRDDQIKLRGYRIELSEIRQALEHIPEVQMATVILKEKANNKQLLGYYQAEEPIDVKALRKQLHHWLPSYMVPAHLIHVEEMPLNRNGKIDKQRLPEPVESKEEQGELTQQQRVLLQQVCKVLDLNSVSLSDDFVDQGGDSISAILLSVALEEQGMRLTTADIMNFRLFEEMADRISVAEESSVELGEKFGHFNLLPVQQWFFAQNFAKPEHFNQAVMMRLPESVELASLASALTRLTQYHDAFWLRFHDSSQQTFSEMGDYHFELRELEGLNWQHAEEEIAQLNTSFDLHTGPLLKGLLLRITDEQQPILYLCAHHLIVDGVSWRRISSDFQGFYEQGASFQPTPYTNTQGYRKHWDCFRYSDTEVDYWLSSGANISPKTELAKDVKRGHFTLSEDETQALLSSANQPYGTNTNELLISALYSFFGSKGRSFNLLLEGHGRKSFSDEVRCDATVGWFTSIFPLCLPSHDGTWQQLIKKTKQALRSLPSKGENFLAIAYGHNSEEVRNEFQSLLKLPISFNFLGRFGRGGDEVWQIEQKYNQYLVSEANKPLRALDINAWVSDEKLYVEFDMVESAFKDISVEELSQNIHTSIQALLGHCTADDCLGGLTPSDLTDTSLEQEVIENLEKQVGRLENIYPATDFQRELLYFNRVNPDYQIDQLYFELDGDLNEQAFVTAWNQALSKHDMLRAGFDDTYTEGAPLVLIPRHVELPLTCQDWQDKDWETEVQHAVLNERQRPFDWYNPPLLRLLLARTGESKHILLFTFHHVLFDGWSMQIFLREIRDDYEKLVKGEPLQIEQRSFIGFPRWLRAQPKEVSASFWQEYLCDAQMNMRFKPDMHGIDANTLRIHSVVGALDKQQSEQFRSAAISHGATVNQFCQLAWAATLSQYLDSSDIVFGTTMTNRPMDVSKVTELVGLFVATPPLRIHLEGTISQMVKKLNVDNQQRIDHAFYDLNHYDDEWRPTAPFGTLFVFENYPEQKGEDTLSLTFRHLGTVSGTNHQIVLCLFPGESLTFSLYYDCSEISEESASQIANDYQARLIKMTQAESAGDLMD</sequence>
<comment type="caution">
    <text evidence="4">The sequence shown here is derived from an EMBL/GenBank/DDBJ whole genome shotgun (WGS) entry which is preliminary data.</text>
</comment>
<dbReference type="NCBIfam" id="TIGR01720">
    <property type="entry name" value="NRPS-para261"/>
    <property type="match status" value="1"/>
</dbReference>
<keyword evidence="5" id="KW-1185">Reference proteome</keyword>
<evidence type="ECO:0000313" key="4">
    <source>
        <dbReference type="EMBL" id="GEM75211.1"/>
    </source>
</evidence>
<dbReference type="InterPro" id="IPR010060">
    <property type="entry name" value="NRPS_synth"/>
</dbReference>
<dbReference type="Pfam" id="PF00501">
    <property type="entry name" value="AMP-binding"/>
    <property type="match status" value="1"/>
</dbReference>
<feature type="domain" description="Carrier" evidence="3">
    <location>
        <begin position="951"/>
        <end position="1025"/>
    </location>
</feature>
<evidence type="ECO:0000313" key="5">
    <source>
        <dbReference type="Proteomes" id="UP000321922"/>
    </source>
</evidence>
<accession>A0A511QD34</accession>
<dbReference type="Gene3D" id="1.10.1200.10">
    <property type="entry name" value="ACP-like"/>
    <property type="match status" value="1"/>
</dbReference>
<dbReference type="InterPro" id="IPR023213">
    <property type="entry name" value="CAT-like_dom_sf"/>
</dbReference>
<dbReference type="FunFam" id="3.30.300.30:FF:000010">
    <property type="entry name" value="Enterobactin synthetase component F"/>
    <property type="match status" value="1"/>
</dbReference>
<evidence type="ECO:0000259" key="3">
    <source>
        <dbReference type="PROSITE" id="PS50075"/>
    </source>
</evidence>
<name>A0A511QD34_9VIBR</name>
<dbReference type="GO" id="GO:0003824">
    <property type="term" value="F:catalytic activity"/>
    <property type="evidence" value="ECO:0007669"/>
    <property type="project" value="InterPro"/>
</dbReference>
<dbReference type="PANTHER" id="PTHR45398:SF1">
    <property type="entry name" value="ENZYME, PUTATIVE (JCVI)-RELATED"/>
    <property type="match status" value="1"/>
</dbReference>
<dbReference type="PANTHER" id="PTHR45398">
    <property type="match status" value="1"/>
</dbReference>
<keyword evidence="1" id="KW-0596">Phosphopantetheine</keyword>
<dbReference type="OrthoDB" id="9757559at2"/>
<dbReference type="InterPro" id="IPR001242">
    <property type="entry name" value="Condensation_dom"/>
</dbReference>
<dbReference type="Proteomes" id="UP000321922">
    <property type="component" value="Unassembled WGS sequence"/>
</dbReference>
<dbReference type="RefSeq" id="WP_039979633.1">
    <property type="nucleotide sequence ID" value="NZ_BAOJ01000019.1"/>
</dbReference>
<dbReference type="Pfam" id="PF00668">
    <property type="entry name" value="Condensation"/>
    <property type="match status" value="3"/>
</dbReference>
<dbReference type="SUPFAM" id="SSF52777">
    <property type="entry name" value="CoA-dependent acyltransferases"/>
    <property type="match status" value="6"/>
</dbReference>
<dbReference type="SUPFAM" id="SSF56801">
    <property type="entry name" value="Acetyl-CoA synthetase-like"/>
    <property type="match status" value="1"/>
</dbReference>
<dbReference type="CDD" id="cd05930">
    <property type="entry name" value="A_NRPS"/>
    <property type="match status" value="1"/>
</dbReference>
<proteinExistence type="predicted"/>
<keyword evidence="2" id="KW-0597">Phosphoprotein</keyword>
<dbReference type="InterPro" id="IPR036736">
    <property type="entry name" value="ACP-like_sf"/>
</dbReference>
<dbReference type="SUPFAM" id="SSF47336">
    <property type="entry name" value="ACP-like"/>
    <property type="match status" value="1"/>
</dbReference>
<dbReference type="InterPro" id="IPR045851">
    <property type="entry name" value="AMP-bd_C_sf"/>
</dbReference>
<dbReference type="InterPro" id="IPR042099">
    <property type="entry name" value="ANL_N_sf"/>
</dbReference>
<dbReference type="Pfam" id="PF00550">
    <property type="entry name" value="PP-binding"/>
    <property type="match status" value="1"/>
</dbReference>